<dbReference type="GO" id="GO:0006508">
    <property type="term" value="P:proteolysis"/>
    <property type="evidence" value="ECO:0007669"/>
    <property type="project" value="UniProtKB-KW"/>
</dbReference>
<keyword evidence="14" id="KW-1185">Reference proteome</keyword>
<accession>R7UVQ6</accession>
<feature type="domain" description="Peptidase M14" evidence="11">
    <location>
        <begin position="1"/>
        <end position="226"/>
    </location>
</feature>
<keyword evidence="3" id="KW-0121">Carboxypeptidase</keyword>
<evidence type="ECO:0000256" key="9">
    <source>
        <dbReference type="ARBA" id="ARBA00023049"/>
    </source>
</evidence>
<reference evidence="12 14" key="2">
    <citation type="journal article" date="2013" name="Nature">
        <title>Insights into bilaterian evolution from three spiralian genomes.</title>
        <authorList>
            <person name="Simakov O."/>
            <person name="Marletaz F."/>
            <person name="Cho S.J."/>
            <person name="Edsinger-Gonzales E."/>
            <person name="Havlak P."/>
            <person name="Hellsten U."/>
            <person name="Kuo D.H."/>
            <person name="Larsson T."/>
            <person name="Lv J."/>
            <person name="Arendt D."/>
            <person name="Savage R."/>
            <person name="Osoegawa K."/>
            <person name="de Jong P."/>
            <person name="Grimwood J."/>
            <person name="Chapman J.A."/>
            <person name="Shapiro H."/>
            <person name="Aerts A."/>
            <person name="Otillar R.P."/>
            <person name="Terry A.Y."/>
            <person name="Boore J.L."/>
            <person name="Grigoriev I.V."/>
            <person name="Lindberg D.R."/>
            <person name="Seaver E.C."/>
            <person name="Weisblat D.A."/>
            <person name="Putnam N.H."/>
            <person name="Rokhsar D.S."/>
        </authorList>
    </citation>
    <scope>NUCLEOTIDE SEQUENCE</scope>
    <source>
        <strain evidence="12 14">I ESC-2004</strain>
    </source>
</reference>
<dbReference type="PANTHER" id="PTHR11705:SF91">
    <property type="entry name" value="FI01817P-RELATED"/>
    <property type="match status" value="1"/>
</dbReference>
<dbReference type="AlphaFoldDB" id="R7UVQ6"/>
<comment type="cofactor">
    <cofactor evidence="1">
        <name>Zn(2+)</name>
        <dbReference type="ChEBI" id="CHEBI:29105"/>
    </cofactor>
</comment>
<evidence type="ECO:0000256" key="2">
    <source>
        <dbReference type="ARBA" id="ARBA00005988"/>
    </source>
</evidence>
<dbReference type="EMBL" id="AMQN01006098">
    <property type="status" value="NOT_ANNOTATED_CDS"/>
    <property type="molecule type" value="Genomic_DNA"/>
</dbReference>
<evidence type="ECO:0000313" key="14">
    <source>
        <dbReference type="Proteomes" id="UP000014760"/>
    </source>
</evidence>
<feature type="active site" description="Proton donor/acceptor" evidence="10">
    <location>
        <position position="196"/>
    </location>
</feature>
<dbReference type="OMA" id="ELETRWM"/>
<name>R7UVQ6_CAPTE</name>
<evidence type="ECO:0000256" key="5">
    <source>
        <dbReference type="ARBA" id="ARBA00022723"/>
    </source>
</evidence>
<evidence type="ECO:0000259" key="11">
    <source>
        <dbReference type="PROSITE" id="PS52035"/>
    </source>
</evidence>
<organism evidence="12">
    <name type="scientific">Capitella teleta</name>
    <name type="common">Polychaete worm</name>
    <dbReference type="NCBI Taxonomy" id="283909"/>
    <lineage>
        <taxon>Eukaryota</taxon>
        <taxon>Metazoa</taxon>
        <taxon>Spiralia</taxon>
        <taxon>Lophotrochozoa</taxon>
        <taxon>Annelida</taxon>
        <taxon>Polychaeta</taxon>
        <taxon>Sedentaria</taxon>
        <taxon>Scolecida</taxon>
        <taxon>Capitellidae</taxon>
        <taxon>Capitella</taxon>
    </lineage>
</organism>
<dbReference type="InterPro" id="IPR000834">
    <property type="entry name" value="Peptidase_M14"/>
</dbReference>
<evidence type="ECO:0000256" key="6">
    <source>
        <dbReference type="ARBA" id="ARBA00022729"/>
    </source>
</evidence>
<dbReference type="EnsemblMetazoa" id="CapteT158182">
    <property type="protein sequence ID" value="CapteP158182"/>
    <property type="gene ID" value="CapteG158182"/>
</dbReference>
<gene>
    <name evidence="12" type="ORF">CAPTEDRAFT_158182</name>
</gene>
<dbReference type="HOGENOM" id="CLU_019326_4_2_1"/>
<keyword evidence="7" id="KW-0378">Hydrolase</keyword>
<evidence type="ECO:0000256" key="3">
    <source>
        <dbReference type="ARBA" id="ARBA00022645"/>
    </source>
</evidence>
<reference evidence="14" key="1">
    <citation type="submission" date="2012-12" db="EMBL/GenBank/DDBJ databases">
        <authorList>
            <person name="Hellsten U."/>
            <person name="Grimwood J."/>
            <person name="Chapman J.A."/>
            <person name="Shapiro H."/>
            <person name="Aerts A."/>
            <person name="Otillar R.P."/>
            <person name="Terry A.Y."/>
            <person name="Boore J.L."/>
            <person name="Simakov O."/>
            <person name="Marletaz F."/>
            <person name="Cho S.-J."/>
            <person name="Edsinger-Gonzales E."/>
            <person name="Havlak P."/>
            <person name="Kuo D.-H."/>
            <person name="Larsson T."/>
            <person name="Lv J."/>
            <person name="Arendt D."/>
            <person name="Savage R."/>
            <person name="Osoegawa K."/>
            <person name="de Jong P."/>
            <person name="Lindberg D.R."/>
            <person name="Seaver E.C."/>
            <person name="Weisblat D.A."/>
            <person name="Putnam N.H."/>
            <person name="Grigoriev I.V."/>
            <person name="Rokhsar D.S."/>
        </authorList>
    </citation>
    <scope>NUCLEOTIDE SEQUENCE</scope>
    <source>
        <strain evidence="14">I ESC-2004</strain>
    </source>
</reference>
<keyword evidence="5" id="KW-0479">Metal-binding</keyword>
<dbReference type="GO" id="GO:0004181">
    <property type="term" value="F:metallocarboxypeptidase activity"/>
    <property type="evidence" value="ECO:0007669"/>
    <property type="project" value="InterPro"/>
</dbReference>
<dbReference type="PROSITE" id="PS52035">
    <property type="entry name" value="PEPTIDASE_M14"/>
    <property type="match status" value="1"/>
</dbReference>
<dbReference type="PANTHER" id="PTHR11705">
    <property type="entry name" value="PROTEASE FAMILY M14 CARBOXYPEPTIDASE A,B"/>
    <property type="match status" value="1"/>
</dbReference>
<dbReference type="SMART" id="SM00631">
    <property type="entry name" value="Zn_pept"/>
    <property type="match status" value="1"/>
</dbReference>
<comment type="similarity">
    <text evidence="2 10">Belongs to the peptidase M14 family.</text>
</comment>
<evidence type="ECO:0000313" key="12">
    <source>
        <dbReference type="EMBL" id="ELU10347.1"/>
    </source>
</evidence>
<dbReference type="SUPFAM" id="SSF53187">
    <property type="entry name" value="Zn-dependent exopeptidases"/>
    <property type="match status" value="1"/>
</dbReference>
<protein>
    <recommendedName>
        <fullName evidence="11">Peptidase M14 domain-containing protein</fullName>
    </recommendedName>
</protein>
<evidence type="ECO:0000256" key="4">
    <source>
        <dbReference type="ARBA" id="ARBA00022670"/>
    </source>
</evidence>
<evidence type="ECO:0000256" key="8">
    <source>
        <dbReference type="ARBA" id="ARBA00022833"/>
    </source>
</evidence>
<dbReference type="EMBL" id="KB297594">
    <property type="protein sequence ID" value="ELU10347.1"/>
    <property type="molecule type" value="Genomic_DNA"/>
</dbReference>
<reference evidence="13" key="3">
    <citation type="submission" date="2015-06" db="UniProtKB">
        <authorList>
            <consortium name="EnsemblMetazoa"/>
        </authorList>
    </citation>
    <scope>IDENTIFICATION</scope>
</reference>
<evidence type="ECO:0000313" key="13">
    <source>
        <dbReference type="EnsemblMetazoa" id="CapteP158182"/>
    </source>
</evidence>
<evidence type="ECO:0000256" key="1">
    <source>
        <dbReference type="ARBA" id="ARBA00001947"/>
    </source>
</evidence>
<keyword evidence="8" id="KW-0862">Zinc</keyword>
<dbReference type="FunFam" id="3.40.630.10:FF:000084">
    <property type="entry name" value="Carboxypeptidase B2"/>
    <property type="match status" value="1"/>
</dbReference>
<dbReference type="GO" id="GO:0005615">
    <property type="term" value="C:extracellular space"/>
    <property type="evidence" value="ECO:0007669"/>
    <property type="project" value="TreeGrafter"/>
</dbReference>
<evidence type="ECO:0000256" key="10">
    <source>
        <dbReference type="PROSITE-ProRule" id="PRU01379"/>
    </source>
</evidence>
<evidence type="ECO:0000256" key="7">
    <source>
        <dbReference type="ARBA" id="ARBA00022801"/>
    </source>
</evidence>
<dbReference type="Pfam" id="PF00246">
    <property type="entry name" value="Peptidase_M14"/>
    <property type="match status" value="1"/>
</dbReference>
<dbReference type="OrthoDB" id="3626597at2759"/>
<sequence>MDHMVTSYGSDDDVTKMIDAYDWYFVPVMNPDGYVYSWETNRNWRKSRNINEGSTCMGTDLNRNYDVNWGLVGISTNPCSDTYLGSAPASEPETEIIQGEIDRLADDLDSFVTFHTAATMWLIPWGHSIDGVCVRADDHEEMMEILNPTVDAIQDTHGDLSWARGNSCETIYATSGTTADYAKKMAPGLPMSATPELRGSFVMPPESITPSFEENWNGIKTMVDVILERRNAK</sequence>
<dbReference type="Gene3D" id="3.40.630.10">
    <property type="entry name" value="Zn peptidases"/>
    <property type="match status" value="1"/>
</dbReference>
<dbReference type="Proteomes" id="UP000014760">
    <property type="component" value="Unassembled WGS sequence"/>
</dbReference>
<keyword evidence="4" id="KW-0645">Protease</keyword>
<keyword evidence="6" id="KW-0732">Signal</keyword>
<keyword evidence="9" id="KW-0482">Metalloprotease</keyword>
<proteinExistence type="inferred from homology"/>
<dbReference type="GO" id="GO:0008270">
    <property type="term" value="F:zinc ion binding"/>
    <property type="evidence" value="ECO:0007669"/>
    <property type="project" value="InterPro"/>
</dbReference>